<dbReference type="SUPFAM" id="SSF49503">
    <property type="entry name" value="Cupredoxins"/>
    <property type="match status" value="1"/>
</dbReference>
<dbReference type="Gene3D" id="2.60.40.420">
    <property type="entry name" value="Cupredoxins - blue copper proteins"/>
    <property type="match status" value="1"/>
</dbReference>
<comment type="caution">
    <text evidence="1">The sequence shown here is derived from an EMBL/GenBank/DDBJ whole genome shotgun (WGS) entry which is preliminary data.</text>
</comment>
<evidence type="ECO:0000313" key="1">
    <source>
        <dbReference type="EMBL" id="KAK4767115.1"/>
    </source>
</evidence>
<proteinExistence type="predicted"/>
<evidence type="ECO:0000313" key="2">
    <source>
        <dbReference type="Proteomes" id="UP001346149"/>
    </source>
</evidence>
<dbReference type="InterPro" id="IPR008972">
    <property type="entry name" value="Cupredoxin"/>
</dbReference>
<name>A0AAN7KHY8_TRANT</name>
<dbReference type="AlphaFoldDB" id="A0AAN7KHY8"/>
<accession>A0AAN7KHY8</accession>
<dbReference type="PANTHER" id="PTHR34662">
    <property type="entry name" value="OS04G0422700 PROTEIN"/>
    <property type="match status" value="1"/>
</dbReference>
<protein>
    <submittedName>
        <fullName evidence="1">Uncharacterized protein</fullName>
    </submittedName>
</protein>
<organism evidence="1 2">
    <name type="scientific">Trapa natans</name>
    <name type="common">Water chestnut</name>
    <dbReference type="NCBI Taxonomy" id="22666"/>
    <lineage>
        <taxon>Eukaryota</taxon>
        <taxon>Viridiplantae</taxon>
        <taxon>Streptophyta</taxon>
        <taxon>Embryophyta</taxon>
        <taxon>Tracheophyta</taxon>
        <taxon>Spermatophyta</taxon>
        <taxon>Magnoliopsida</taxon>
        <taxon>eudicotyledons</taxon>
        <taxon>Gunneridae</taxon>
        <taxon>Pentapetalae</taxon>
        <taxon>rosids</taxon>
        <taxon>malvids</taxon>
        <taxon>Myrtales</taxon>
        <taxon>Lythraceae</taxon>
        <taxon>Trapa</taxon>
    </lineage>
</organism>
<keyword evidence="2" id="KW-1185">Reference proteome</keyword>
<reference evidence="1 2" key="1">
    <citation type="journal article" date="2023" name="Hortic Res">
        <title>Pangenome of water caltrop reveals structural variations and asymmetric subgenome divergence after allopolyploidization.</title>
        <authorList>
            <person name="Zhang X."/>
            <person name="Chen Y."/>
            <person name="Wang L."/>
            <person name="Yuan Y."/>
            <person name="Fang M."/>
            <person name="Shi L."/>
            <person name="Lu R."/>
            <person name="Comes H.P."/>
            <person name="Ma Y."/>
            <person name="Chen Y."/>
            <person name="Huang G."/>
            <person name="Zhou Y."/>
            <person name="Zheng Z."/>
            <person name="Qiu Y."/>
        </authorList>
    </citation>
    <scope>NUCLEOTIDE SEQUENCE [LARGE SCALE GENOMIC DNA]</scope>
    <source>
        <strain evidence="1">F231</strain>
    </source>
</reference>
<dbReference type="Proteomes" id="UP001346149">
    <property type="component" value="Unassembled WGS sequence"/>
</dbReference>
<dbReference type="EMBL" id="JAXQNO010000022">
    <property type="protein sequence ID" value="KAK4767115.1"/>
    <property type="molecule type" value="Genomic_DNA"/>
</dbReference>
<sequence length="241" mass="26276">MKMWKLLAILVFHGVLSLIFRAALSTMMVIDGVSQWKNPSAHVGDIVVFKHKYGYDLYIFRNRRAFDLCNFTQASLLTRPTSSSYTWHPSRPGFFYFSFSNGSASLCKQPAVKLAVQVTFSSPPTENVITPPASAPSAAPVPKSNGVISSSPAFPWPFRPHQELSPTLAPTVSSPIMEPSLVPDKGGGIPFISSNPAVPLPNEEVDSTTIQPMLTSGHGKQVVVGRLELQMALLCAMMMMH</sequence>
<dbReference type="PANTHER" id="PTHR34662:SF3">
    <property type="entry name" value="OS04G0422700 PROTEIN"/>
    <property type="match status" value="1"/>
</dbReference>
<gene>
    <name evidence="1" type="ORF">SAY86_014865</name>
</gene>